<evidence type="ECO:0000313" key="1">
    <source>
        <dbReference type="EMBL" id="BCD99532.1"/>
    </source>
</evidence>
<keyword evidence="2" id="KW-1185">Reference proteome</keyword>
<evidence type="ECO:0000313" key="2">
    <source>
        <dbReference type="Proteomes" id="UP001320119"/>
    </source>
</evidence>
<accession>A0AAN1WL00</accession>
<dbReference type="RefSeq" id="WP_236984798.1">
    <property type="nucleotide sequence ID" value="NZ_AP023086.1"/>
</dbReference>
<protein>
    <submittedName>
        <fullName evidence="1">Uncharacterized protein</fullName>
    </submittedName>
</protein>
<organism evidence="1 2">
    <name type="scientific">Marinagarivorans cellulosilyticus</name>
    <dbReference type="NCBI Taxonomy" id="2721545"/>
    <lineage>
        <taxon>Bacteria</taxon>
        <taxon>Pseudomonadati</taxon>
        <taxon>Pseudomonadota</taxon>
        <taxon>Gammaproteobacteria</taxon>
        <taxon>Cellvibrionales</taxon>
        <taxon>Cellvibrionaceae</taxon>
        <taxon>Marinagarivorans</taxon>
    </lineage>
</organism>
<sequence length="266" mass="28628">MSSNTKERLLSDLEALRHQLAEIEAYGSDNAESIPTLAAIPTLEVDNIPLLGDAVPADRNEAIAAHREAMAKLDAELRELDNAEQTIGEPANDAASDNRPYAQTTATNNTTAETAPAAATTQQIIAAEKDNPTAVFATAKQAAETLLSSHLKAYAHPMATPTGSDENPFLPQHLRERLDKSKSSLLEEIARSSESLDASTALLRNFSGEPGKSHPTQAAAPMDHQVLVDTLVAKYLPLIEADLRQRLNTSLQQQLAAQQKMVEPSH</sequence>
<dbReference type="AlphaFoldDB" id="A0AAN1WL00"/>
<proteinExistence type="predicted"/>
<reference evidence="1 2" key="1">
    <citation type="journal article" date="2022" name="IScience">
        <title>An ultrasensitive nanofiber-based assay for enzymatic hydrolysis and deep-sea microbial degradation of cellulose.</title>
        <authorList>
            <person name="Tsudome M."/>
            <person name="Tachioka M."/>
            <person name="Miyazaki M."/>
            <person name="Uchimura K."/>
            <person name="Tsuda M."/>
            <person name="Takaki Y."/>
            <person name="Deguchi S."/>
        </authorList>
    </citation>
    <scope>NUCLEOTIDE SEQUENCE [LARGE SCALE GENOMIC DNA]</scope>
    <source>
        <strain evidence="1 2">GE09</strain>
    </source>
</reference>
<gene>
    <name evidence="1" type="ORF">MARGE09_P3734</name>
</gene>
<name>A0AAN1WL00_9GAMM</name>
<dbReference type="KEGG" id="marq:MARGE09_P3734"/>
<dbReference type="Proteomes" id="UP001320119">
    <property type="component" value="Chromosome"/>
</dbReference>
<dbReference type="EMBL" id="AP023086">
    <property type="protein sequence ID" value="BCD99532.1"/>
    <property type="molecule type" value="Genomic_DNA"/>
</dbReference>